<dbReference type="OrthoDB" id="206354at2759"/>
<evidence type="ECO:0000313" key="1">
    <source>
        <dbReference type="EMBL" id="KAF5376889.1"/>
    </source>
</evidence>
<proteinExistence type="predicted"/>
<comment type="caution">
    <text evidence="1">The sequence shown here is derived from an EMBL/GenBank/DDBJ whole genome shotgun (WGS) entry which is preliminary data.</text>
</comment>
<evidence type="ECO:0000313" key="2">
    <source>
        <dbReference type="Proteomes" id="UP000565441"/>
    </source>
</evidence>
<dbReference type="Proteomes" id="UP000565441">
    <property type="component" value="Unassembled WGS sequence"/>
</dbReference>
<gene>
    <name evidence="1" type="ORF">D9615_007220</name>
</gene>
<dbReference type="AlphaFoldDB" id="A0A8H5H565"/>
<accession>A0A8H5H565</accession>
<organism evidence="1 2">
    <name type="scientific">Tricholomella constricta</name>
    <dbReference type="NCBI Taxonomy" id="117010"/>
    <lineage>
        <taxon>Eukaryota</taxon>
        <taxon>Fungi</taxon>
        <taxon>Dikarya</taxon>
        <taxon>Basidiomycota</taxon>
        <taxon>Agaricomycotina</taxon>
        <taxon>Agaricomycetes</taxon>
        <taxon>Agaricomycetidae</taxon>
        <taxon>Agaricales</taxon>
        <taxon>Tricholomatineae</taxon>
        <taxon>Lyophyllaceae</taxon>
        <taxon>Tricholomella</taxon>
    </lineage>
</organism>
<name>A0A8H5H565_9AGAR</name>
<sequence length="157" mass="17412">MLNSLPQPSPSILDIYRNEWKEANMLVLPSSNLVYNGMCHYSPAHPFLPSGFLALGFFHGQGGEMHHISESPRSTSSFSGFSGSPPKLASDTLALLESFLSAKADEDKRFNDLAEQAAARVASLALNVRIEETDPPMMSVDEYRLAFGEDWQLSQFW</sequence>
<reference evidence="1 2" key="1">
    <citation type="journal article" date="2020" name="ISME J.">
        <title>Uncovering the hidden diversity of litter-decomposition mechanisms in mushroom-forming fungi.</title>
        <authorList>
            <person name="Floudas D."/>
            <person name="Bentzer J."/>
            <person name="Ahren D."/>
            <person name="Johansson T."/>
            <person name="Persson P."/>
            <person name="Tunlid A."/>
        </authorList>
    </citation>
    <scope>NUCLEOTIDE SEQUENCE [LARGE SCALE GENOMIC DNA]</scope>
    <source>
        <strain evidence="1 2">CBS 661.87</strain>
    </source>
</reference>
<protein>
    <submittedName>
        <fullName evidence="1">Uncharacterized protein</fullName>
    </submittedName>
</protein>
<keyword evidence="2" id="KW-1185">Reference proteome</keyword>
<dbReference type="EMBL" id="JAACJP010000026">
    <property type="protein sequence ID" value="KAF5376889.1"/>
    <property type="molecule type" value="Genomic_DNA"/>
</dbReference>